<protein>
    <submittedName>
        <fullName evidence="2">Uncharacterized protein</fullName>
    </submittedName>
</protein>
<dbReference type="Proteomes" id="UP001501436">
    <property type="component" value="Unassembled WGS sequence"/>
</dbReference>
<organism evidence="2 3">
    <name type="scientific">Mucilaginibacter defluvii</name>
    <dbReference type="NCBI Taxonomy" id="1196019"/>
    <lineage>
        <taxon>Bacteria</taxon>
        <taxon>Pseudomonadati</taxon>
        <taxon>Bacteroidota</taxon>
        <taxon>Sphingobacteriia</taxon>
        <taxon>Sphingobacteriales</taxon>
        <taxon>Sphingobacteriaceae</taxon>
        <taxon>Mucilaginibacter</taxon>
    </lineage>
</organism>
<accession>A0ABP9FXM4</accession>
<sequence length="463" mass="50024">MVWCTLLFADVVNGQTKTLNGVYAGVKLMPSVTPGGGMNRIDEVYLFRPDGTFNDELDKPDWQKRTTGRYTISGKKLTLKFSKDGDVSDYEIQSADKIDAGSFILFRQPMDSSVPKGFLEFKKLSSMGGMGTGTTFVGTSSTRGLYFDGKGRFSTNSENTSVIAGDGIGGGGTNKKEGVGAYKINKGVLTLSFDDGKTQTHSFYYRPAEKPVMAVIDGDIYFMKDEKEMAAERSASSSAKSKRRLSANNSNANTGASGNIADAKAMLLKANATHGGTKLDNVKTITFEATVQGISVTGYVAVTGERLRLEMSKGGKLLQVQQLEGGSGWEWQGGRTAPLTTTRINEMRTSFYTGILGLRKSEIEALTIESVKTGKAGTAIVCMQNGKRYAFIINDKGQMSASGDLATKVPLTTVYSDFRQTDGILMPYAELNTAGKQQLSTQYSNFRINPVIPPQTWNKPGAN</sequence>
<dbReference type="EMBL" id="BAABJI010000002">
    <property type="protein sequence ID" value="GAA4920925.1"/>
    <property type="molecule type" value="Genomic_DNA"/>
</dbReference>
<feature type="region of interest" description="Disordered" evidence="1">
    <location>
        <begin position="233"/>
        <end position="256"/>
    </location>
</feature>
<comment type="caution">
    <text evidence="2">The sequence shown here is derived from an EMBL/GenBank/DDBJ whole genome shotgun (WGS) entry which is preliminary data.</text>
</comment>
<evidence type="ECO:0000256" key="1">
    <source>
        <dbReference type="SAM" id="MobiDB-lite"/>
    </source>
</evidence>
<evidence type="ECO:0000313" key="2">
    <source>
        <dbReference type="EMBL" id="GAA4920925.1"/>
    </source>
</evidence>
<proteinExistence type="predicted"/>
<name>A0ABP9FXM4_9SPHI</name>
<gene>
    <name evidence="2" type="ORF">GCM10023313_25890</name>
</gene>
<evidence type="ECO:0000313" key="3">
    <source>
        <dbReference type="Proteomes" id="UP001501436"/>
    </source>
</evidence>
<feature type="compositionally biased region" description="Low complexity" evidence="1">
    <location>
        <begin position="246"/>
        <end position="256"/>
    </location>
</feature>
<reference evidence="3" key="1">
    <citation type="journal article" date="2019" name="Int. J. Syst. Evol. Microbiol.">
        <title>The Global Catalogue of Microorganisms (GCM) 10K type strain sequencing project: providing services to taxonomists for standard genome sequencing and annotation.</title>
        <authorList>
            <consortium name="The Broad Institute Genomics Platform"/>
            <consortium name="The Broad Institute Genome Sequencing Center for Infectious Disease"/>
            <person name="Wu L."/>
            <person name="Ma J."/>
        </authorList>
    </citation>
    <scope>NUCLEOTIDE SEQUENCE [LARGE SCALE GENOMIC DNA]</scope>
    <source>
        <strain evidence="3">JCM 18283</strain>
    </source>
</reference>
<keyword evidence="3" id="KW-1185">Reference proteome</keyword>